<protein>
    <submittedName>
        <fullName evidence="4">EF hand domain containing protein</fullName>
    </submittedName>
</protein>
<feature type="compositionally biased region" description="Basic and acidic residues" evidence="1">
    <location>
        <begin position="223"/>
        <end position="238"/>
    </location>
</feature>
<feature type="transmembrane region" description="Helical" evidence="2">
    <location>
        <begin position="176"/>
        <end position="194"/>
    </location>
</feature>
<reference evidence="4" key="1">
    <citation type="journal article" date="2021" name="Sci. Rep.">
        <title>Diploid genomic architecture of Nitzschia inconspicua, an elite biomass production diatom.</title>
        <authorList>
            <person name="Oliver A."/>
            <person name="Podell S."/>
            <person name="Pinowska A."/>
            <person name="Traller J.C."/>
            <person name="Smith S.R."/>
            <person name="McClure R."/>
            <person name="Beliaev A."/>
            <person name="Bohutskyi P."/>
            <person name="Hill E.A."/>
            <person name="Rabines A."/>
            <person name="Zheng H."/>
            <person name="Allen L.Z."/>
            <person name="Kuo A."/>
            <person name="Grigoriev I.V."/>
            <person name="Allen A.E."/>
            <person name="Hazlebeck D."/>
            <person name="Allen E.E."/>
        </authorList>
    </citation>
    <scope>NUCLEOTIDE SEQUENCE</scope>
    <source>
        <strain evidence="4">Hildebrandi</strain>
    </source>
</reference>
<gene>
    <name evidence="4" type="ORF">IV203_022598</name>
</gene>
<dbReference type="PROSITE" id="PS50222">
    <property type="entry name" value="EF_HAND_2"/>
    <property type="match status" value="1"/>
</dbReference>
<organism evidence="4 5">
    <name type="scientific">Nitzschia inconspicua</name>
    <dbReference type="NCBI Taxonomy" id="303405"/>
    <lineage>
        <taxon>Eukaryota</taxon>
        <taxon>Sar</taxon>
        <taxon>Stramenopiles</taxon>
        <taxon>Ochrophyta</taxon>
        <taxon>Bacillariophyta</taxon>
        <taxon>Bacillariophyceae</taxon>
        <taxon>Bacillariophycidae</taxon>
        <taxon>Bacillariales</taxon>
        <taxon>Bacillariaceae</taxon>
        <taxon>Nitzschia</taxon>
    </lineage>
</organism>
<dbReference type="EMBL" id="JAGRRH010000023">
    <property type="protein sequence ID" value="KAG7344590.1"/>
    <property type="molecule type" value="Genomic_DNA"/>
</dbReference>
<evidence type="ECO:0000259" key="3">
    <source>
        <dbReference type="PROSITE" id="PS50222"/>
    </source>
</evidence>
<evidence type="ECO:0000313" key="4">
    <source>
        <dbReference type="EMBL" id="KAG7344590.1"/>
    </source>
</evidence>
<evidence type="ECO:0000256" key="2">
    <source>
        <dbReference type="SAM" id="Phobius"/>
    </source>
</evidence>
<keyword evidence="2" id="KW-0812">Transmembrane</keyword>
<feature type="transmembrane region" description="Helical" evidence="2">
    <location>
        <begin position="136"/>
        <end position="156"/>
    </location>
</feature>
<feature type="compositionally biased region" description="Low complexity" evidence="1">
    <location>
        <begin position="21"/>
        <end position="35"/>
    </location>
</feature>
<keyword evidence="2" id="KW-0472">Membrane</keyword>
<dbReference type="OrthoDB" id="47513at2759"/>
<feature type="compositionally biased region" description="Low complexity" evidence="1">
    <location>
        <begin position="207"/>
        <end position="221"/>
    </location>
</feature>
<feature type="domain" description="EF-hand" evidence="3">
    <location>
        <begin position="100"/>
        <end position="135"/>
    </location>
</feature>
<feature type="compositionally biased region" description="Acidic residues" evidence="1">
    <location>
        <begin position="1"/>
        <end position="10"/>
    </location>
</feature>
<dbReference type="SMART" id="SM00054">
    <property type="entry name" value="EFh"/>
    <property type="match status" value="2"/>
</dbReference>
<sequence>MSTTEPDDTDQQQKKQKDTTKSSTTTETSTTTSSSWKTNNNIISNLLTRSKPFQIIVQKAFHDMDYQRNGHVDKLELYTGVLMVHLKLAKYAGPAACYPPTKQVCDQLFDAADVDNSGFINQQEFSSILRVLCAQILFRMAVYYIILILLVPFVAAKVVATMGIPNGSYLAMAAEQSISLATFLGAIPTIWNLIDERASQKIGQLAQQQQQQQQQQSQQQQETDTKPNKSSNTDKKEK</sequence>
<dbReference type="Pfam" id="PF00036">
    <property type="entry name" value="EF-hand_1"/>
    <property type="match status" value="1"/>
</dbReference>
<dbReference type="InterPro" id="IPR018247">
    <property type="entry name" value="EF_Hand_1_Ca_BS"/>
</dbReference>
<dbReference type="CDD" id="cd00051">
    <property type="entry name" value="EFh"/>
    <property type="match status" value="1"/>
</dbReference>
<comment type="caution">
    <text evidence="4">The sequence shown here is derived from an EMBL/GenBank/DDBJ whole genome shotgun (WGS) entry which is preliminary data.</text>
</comment>
<evidence type="ECO:0000313" key="5">
    <source>
        <dbReference type="Proteomes" id="UP000693970"/>
    </source>
</evidence>
<dbReference type="InterPro" id="IPR002048">
    <property type="entry name" value="EF_hand_dom"/>
</dbReference>
<proteinExistence type="predicted"/>
<keyword evidence="5" id="KW-1185">Reference proteome</keyword>
<dbReference type="Proteomes" id="UP000693970">
    <property type="component" value="Unassembled WGS sequence"/>
</dbReference>
<accession>A0A9K3PES0</accession>
<feature type="region of interest" description="Disordered" evidence="1">
    <location>
        <begin position="205"/>
        <end position="238"/>
    </location>
</feature>
<keyword evidence="2" id="KW-1133">Transmembrane helix</keyword>
<feature type="region of interest" description="Disordered" evidence="1">
    <location>
        <begin position="1"/>
        <end position="36"/>
    </location>
</feature>
<dbReference type="PROSITE" id="PS00018">
    <property type="entry name" value="EF_HAND_1"/>
    <property type="match status" value="1"/>
</dbReference>
<reference evidence="4" key="2">
    <citation type="submission" date="2021-04" db="EMBL/GenBank/DDBJ databases">
        <authorList>
            <person name="Podell S."/>
        </authorList>
    </citation>
    <scope>NUCLEOTIDE SEQUENCE</scope>
    <source>
        <strain evidence="4">Hildebrandi</strain>
    </source>
</reference>
<name>A0A9K3PES0_9STRA</name>
<evidence type="ECO:0000256" key="1">
    <source>
        <dbReference type="SAM" id="MobiDB-lite"/>
    </source>
</evidence>
<dbReference type="AlphaFoldDB" id="A0A9K3PES0"/>
<dbReference type="GO" id="GO:0005509">
    <property type="term" value="F:calcium ion binding"/>
    <property type="evidence" value="ECO:0007669"/>
    <property type="project" value="InterPro"/>
</dbReference>
<feature type="compositionally biased region" description="Basic and acidic residues" evidence="1">
    <location>
        <begin position="11"/>
        <end position="20"/>
    </location>
</feature>